<sequence>MNRTLERLAGIAIIILTIFLAGCSAQQTRNSSSVVDFLYPKGLDKAVQPSVPVLSLPLKVGIAFVPEKLSVRNGVNLWSGLKIGEHPNRSKHFLSQGGLSEHRKTIILERVADHFRQLKFVTEIEVIPSAYLTEEGGFRNLDQISTMYGVDVMALVSYDQVQFTDSGALSLSYWTLVGAYVISGEKNDTSTMLDTSVFDIKSRKMLFRAPGTSVVKGNSTPVNLTEELRKDSAEGYQSAADEMVVNLGHQLARFQQKVKDKPELVQIKYREGYGGGTVGYLEIFLFIFLALYGLAYRRINSHVNAS</sequence>
<evidence type="ECO:0000313" key="3">
    <source>
        <dbReference type="Proteomes" id="UP001595476"/>
    </source>
</evidence>
<protein>
    <submittedName>
        <fullName evidence="2">Rhombotarget lipoprotein</fullName>
    </submittedName>
</protein>
<dbReference type="EMBL" id="JBHRSZ010000009">
    <property type="protein sequence ID" value="MFC3153222.1"/>
    <property type="molecule type" value="Genomic_DNA"/>
</dbReference>
<accession>A0ABV7HPK4</accession>
<feature type="transmembrane region" description="Helical" evidence="1">
    <location>
        <begin position="278"/>
        <end position="296"/>
    </location>
</feature>
<dbReference type="PROSITE" id="PS51257">
    <property type="entry name" value="PROKAR_LIPOPROTEIN"/>
    <property type="match status" value="1"/>
</dbReference>
<evidence type="ECO:0000313" key="2">
    <source>
        <dbReference type="EMBL" id="MFC3153222.1"/>
    </source>
</evidence>
<dbReference type="Proteomes" id="UP001595476">
    <property type="component" value="Unassembled WGS sequence"/>
</dbReference>
<name>A0ABV7HPK4_9GAMM</name>
<keyword evidence="3" id="KW-1185">Reference proteome</keyword>
<comment type="caution">
    <text evidence="2">The sequence shown here is derived from an EMBL/GenBank/DDBJ whole genome shotgun (WGS) entry which is preliminary data.</text>
</comment>
<keyword evidence="1" id="KW-0472">Membrane</keyword>
<gene>
    <name evidence="2" type="primary">rhlP</name>
    <name evidence="2" type="ORF">ACFOEK_19440</name>
</gene>
<evidence type="ECO:0000256" key="1">
    <source>
        <dbReference type="SAM" id="Phobius"/>
    </source>
</evidence>
<keyword evidence="2" id="KW-0449">Lipoprotein</keyword>
<keyword evidence="1" id="KW-1133">Transmembrane helix</keyword>
<keyword evidence="1" id="KW-0812">Transmembrane</keyword>
<reference evidence="3" key="1">
    <citation type="journal article" date="2019" name="Int. J. Syst. Evol. Microbiol.">
        <title>The Global Catalogue of Microorganisms (GCM) 10K type strain sequencing project: providing services to taxonomists for standard genome sequencing and annotation.</title>
        <authorList>
            <consortium name="The Broad Institute Genomics Platform"/>
            <consortium name="The Broad Institute Genome Sequencing Center for Infectious Disease"/>
            <person name="Wu L."/>
            <person name="Ma J."/>
        </authorList>
    </citation>
    <scope>NUCLEOTIDE SEQUENCE [LARGE SCALE GENOMIC DNA]</scope>
    <source>
        <strain evidence="3">KCTC 52438</strain>
    </source>
</reference>
<dbReference type="InterPro" id="IPR026443">
    <property type="entry name" value="Rhombo_lipo"/>
</dbReference>
<organism evidence="2 3">
    <name type="scientific">Litoribrevibacter euphylliae</name>
    <dbReference type="NCBI Taxonomy" id="1834034"/>
    <lineage>
        <taxon>Bacteria</taxon>
        <taxon>Pseudomonadati</taxon>
        <taxon>Pseudomonadota</taxon>
        <taxon>Gammaproteobacteria</taxon>
        <taxon>Oceanospirillales</taxon>
        <taxon>Oceanospirillaceae</taxon>
        <taxon>Litoribrevibacter</taxon>
    </lineage>
</organism>
<dbReference type="NCBIfam" id="TIGR04179">
    <property type="entry name" value="rhombo_lipo"/>
    <property type="match status" value="1"/>
</dbReference>
<dbReference type="RefSeq" id="WP_386723146.1">
    <property type="nucleotide sequence ID" value="NZ_JBHRSZ010000009.1"/>
</dbReference>
<proteinExistence type="predicted"/>